<sequence>MNKFKIIAASLLIASMSSFSSMAAGISEGFRIGLGISDTEVNGSGTERLRDGSGTVTTIKGGSDTATTSANTTIGHVFAEKTFSSGMTIGLDYIPGEADVATKSRADDDIESANGNKASAVVSKHLTVYGLMPLGSTPFFVKAGVISMDVETNEKLNTGSSYGNTSVNGIVAGIGAHFERDNGLFGRVEANMAEYENLTLKSDGGNTIDADLDTTAIKFSIGKSF</sequence>
<dbReference type="EMBL" id="LANA01000001">
    <property type="protein sequence ID" value="NMN67649.1"/>
    <property type="molecule type" value="Genomic_DNA"/>
</dbReference>
<organism evidence="2 3">
    <name type="scientific">Pelagibacter ubique</name>
    <dbReference type="NCBI Taxonomy" id="198252"/>
    <lineage>
        <taxon>Bacteria</taxon>
        <taxon>Pseudomonadati</taxon>
        <taxon>Pseudomonadota</taxon>
        <taxon>Alphaproteobacteria</taxon>
        <taxon>Candidatus Pelagibacterales</taxon>
        <taxon>Candidatus Pelagibacteraceae</taxon>
        <taxon>Candidatus Pelagibacter</taxon>
    </lineage>
</organism>
<dbReference type="Proteomes" id="UP001166004">
    <property type="component" value="Unassembled WGS sequence"/>
</dbReference>
<reference evidence="2 3" key="1">
    <citation type="submission" date="2019-07" db="EMBL/GenBank/DDBJ databases">
        <title>SAR11 Genome Evolution.</title>
        <authorList>
            <person name="Giovannoni S."/>
        </authorList>
    </citation>
    <scope>NUCLEOTIDE SEQUENCE [LARGE SCALE GENOMIC DNA]</scope>
    <source>
        <strain evidence="2 3">HTCC9565</strain>
    </source>
</reference>
<gene>
    <name evidence="2" type="ORF">VP91_00007960</name>
</gene>
<feature type="signal peptide" evidence="1">
    <location>
        <begin position="1"/>
        <end position="23"/>
    </location>
</feature>
<keyword evidence="1" id="KW-0732">Signal</keyword>
<proteinExistence type="predicted"/>
<dbReference type="RefSeq" id="WP_169036131.1">
    <property type="nucleotide sequence ID" value="NZ_LANA01000001.1"/>
</dbReference>
<accession>A0ABX1T3L2</accession>
<comment type="caution">
    <text evidence="2">The sequence shown here is derived from an EMBL/GenBank/DDBJ whole genome shotgun (WGS) entry which is preliminary data.</text>
</comment>
<evidence type="ECO:0000313" key="3">
    <source>
        <dbReference type="Proteomes" id="UP001166004"/>
    </source>
</evidence>
<feature type="chain" id="PRO_5045264270" evidence="1">
    <location>
        <begin position="24"/>
        <end position="225"/>
    </location>
</feature>
<name>A0ABX1T3L2_PELUQ</name>
<evidence type="ECO:0000256" key="1">
    <source>
        <dbReference type="SAM" id="SignalP"/>
    </source>
</evidence>
<keyword evidence="3" id="KW-1185">Reference proteome</keyword>
<evidence type="ECO:0000313" key="2">
    <source>
        <dbReference type="EMBL" id="NMN67649.1"/>
    </source>
</evidence>
<protein>
    <submittedName>
        <fullName evidence="2">Outer membrane protein with beta-barrel domain</fullName>
    </submittedName>
</protein>